<comment type="subcellular location">
    <subcellularLocation>
        <location evidence="1">Nucleus</location>
    </subcellularLocation>
</comment>
<dbReference type="CDD" id="cd00067">
    <property type="entry name" value="GAL4"/>
    <property type="match status" value="1"/>
</dbReference>
<evidence type="ECO:0000256" key="4">
    <source>
        <dbReference type="SAM" id="MobiDB-lite"/>
    </source>
</evidence>
<dbReference type="AlphaFoldDB" id="A0A0C9YBR7"/>
<dbReference type="GO" id="GO:0005634">
    <property type="term" value="C:nucleus"/>
    <property type="evidence" value="ECO:0007669"/>
    <property type="project" value="UniProtKB-SubCell"/>
</dbReference>
<proteinExistence type="predicted"/>
<dbReference type="CDD" id="cd12148">
    <property type="entry name" value="fungal_TF_MHR"/>
    <property type="match status" value="1"/>
</dbReference>
<feature type="compositionally biased region" description="Low complexity" evidence="4">
    <location>
        <begin position="696"/>
        <end position="709"/>
    </location>
</feature>
<reference evidence="7 8" key="1">
    <citation type="submission" date="2014-04" db="EMBL/GenBank/DDBJ databases">
        <authorList>
            <consortium name="DOE Joint Genome Institute"/>
            <person name="Kuo A."/>
            <person name="Kohler A."/>
            <person name="Nagy L.G."/>
            <person name="Floudas D."/>
            <person name="Copeland A."/>
            <person name="Barry K.W."/>
            <person name="Cichocki N."/>
            <person name="Veneault-Fourrey C."/>
            <person name="LaButti K."/>
            <person name="Lindquist E.A."/>
            <person name="Lipzen A."/>
            <person name="Lundell T."/>
            <person name="Morin E."/>
            <person name="Murat C."/>
            <person name="Sun H."/>
            <person name="Tunlid A."/>
            <person name="Henrissat B."/>
            <person name="Grigoriev I.V."/>
            <person name="Hibbett D.S."/>
            <person name="Martin F."/>
            <person name="Nordberg H.P."/>
            <person name="Cantor M.N."/>
            <person name="Hua S.X."/>
        </authorList>
    </citation>
    <scope>NUCLEOTIDE SEQUENCE [LARGE SCALE GENOMIC DNA]</scope>
    <source>
        <strain evidence="7 8">LaAM-08-1</strain>
    </source>
</reference>
<dbReference type="Proteomes" id="UP000054477">
    <property type="component" value="Unassembled WGS sequence"/>
</dbReference>
<dbReference type="InterPro" id="IPR036864">
    <property type="entry name" value="Zn2-C6_fun-type_DNA-bd_sf"/>
</dbReference>
<evidence type="ECO:0000313" key="7">
    <source>
        <dbReference type="EMBL" id="KIK07742.1"/>
    </source>
</evidence>
<dbReference type="Pfam" id="PF00172">
    <property type="entry name" value="Zn_clus"/>
    <property type="match status" value="1"/>
</dbReference>
<dbReference type="GO" id="GO:0000981">
    <property type="term" value="F:DNA-binding transcription factor activity, RNA polymerase II-specific"/>
    <property type="evidence" value="ECO:0007669"/>
    <property type="project" value="InterPro"/>
</dbReference>
<keyword evidence="8" id="KW-1185">Reference proteome</keyword>
<evidence type="ECO:0000256" key="3">
    <source>
        <dbReference type="ARBA" id="ARBA00023242"/>
    </source>
</evidence>
<gene>
    <name evidence="7" type="ORF">K443DRAFT_86263</name>
</gene>
<feature type="transmembrane region" description="Helical" evidence="5">
    <location>
        <begin position="511"/>
        <end position="534"/>
    </location>
</feature>
<evidence type="ECO:0000313" key="8">
    <source>
        <dbReference type="Proteomes" id="UP000054477"/>
    </source>
</evidence>
<dbReference type="GO" id="GO:0003677">
    <property type="term" value="F:DNA binding"/>
    <property type="evidence" value="ECO:0007669"/>
    <property type="project" value="InterPro"/>
</dbReference>
<keyword evidence="5" id="KW-0472">Membrane</keyword>
<evidence type="ECO:0000256" key="5">
    <source>
        <dbReference type="SAM" id="Phobius"/>
    </source>
</evidence>
<feature type="region of interest" description="Disordered" evidence="4">
    <location>
        <begin position="694"/>
        <end position="731"/>
    </location>
</feature>
<feature type="transmembrane region" description="Helical" evidence="5">
    <location>
        <begin position="587"/>
        <end position="605"/>
    </location>
</feature>
<sequence length="850" mass="94912">MSTYTQRDEPSSLVARHKRRGVALSCAECRRLKLKCSRVFPCSNCVKKGCSAICPDNSLTTGKGNRFVLANTEVLHEKINILSNRVRHLEDALSQSHALHSNHIHPLLTEELLQIKRPLERERADQPSTTDDKSEPGEAIDALAINSTKFRSISNGGKTSFYGPAASSWHLLQNEVTSDGEEEVLSPPEQSPMPIDVPWLSYAFPFTPAVNKTAEGVRGSIISLLPPASRARKICDIYYRHAAWMYTPISPQDFSDTVFRPVYDEGSAPETVDSHSLAILFMVLALGSFLDLEKSAHDPESTHYYHLARAALALKSVLDDQTIPAIQALLLMCHFMFLVDVGGPRWVIMGIVVKLAHSVSLYRDSGKWKLDAEETQKRRELFYELLTYDSWQSLTFGRPPSLSTAHIDSSLPHPTSTTASGEVEMSFAAWKHRFSSQCLSVVHDQAFGTRTPNYKVIQELDKKVRTWYIPPSLQVPGFGNTKMGVDVEQPSVELTMQRYIAFAIKEISKPLLYGVILSNLLLNLSFLSALFYMHRGFFAQALEDSPGDPMGSKYSQSVLAAYTSATSFVGLIESLFKQHPALTERMWFLFTHVFSCAIVLGSIAVKSGMALAPSALSHLESAYNLFARVSDHTRTGKILPILQKLRERAHSTLPSTHQSPRSETATRLSFFGPKVKSEVDELSALGGMTRLVARRSPSSPLYSTPSPNSQNPRTPPPMKESNSYPPLPVDNTNAWQNYTHIQNFNVNINVGDPYASTYPVTTPTPQHQDMPLIYPHHQLQSQTQQQHQYHHQQGGLPLEVTNPEYYGYALSNGYSTTSMHQMIPSPEITTPPHDLHDSWQNFMAQYGKQI</sequence>
<organism evidence="7 8">
    <name type="scientific">Laccaria amethystina LaAM-08-1</name>
    <dbReference type="NCBI Taxonomy" id="1095629"/>
    <lineage>
        <taxon>Eukaryota</taxon>
        <taxon>Fungi</taxon>
        <taxon>Dikarya</taxon>
        <taxon>Basidiomycota</taxon>
        <taxon>Agaricomycotina</taxon>
        <taxon>Agaricomycetes</taxon>
        <taxon>Agaricomycetidae</taxon>
        <taxon>Agaricales</taxon>
        <taxon>Agaricineae</taxon>
        <taxon>Hydnangiaceae</taxon>
        <taxon>Laccaria</taxon>
    </lineage>
</organism>
<dbReference type="PROSITE" id="PS50048">
    <property type="entry name" value="ZN2_CY6_FUNGAL_2"/>
    <property type="match status" value="1"/>
</dbReference>
<dbReference type="InterPro" id="IPR001138">
    <property type="entry name" value="Zn2Cys6_DnaBD"/>
</dbReference>
<accession>A0A0C9YBR7</accession>
<dbReference type="InterPro" id="IPR050613">
    <property type="entry name" value="Sec_Metabolite_Reg"/>
</dbReference>
<feature type="compositionally biased region" description="Polar residues" evidence="4">
    <location>
        <begin position="720"/>
        <end position="731"/>
    </location>
</feature>
<dbReference type="PROSITE" id="PS00463">
    <property type="entry name" value="ZN2_CY6_FUNGAL_1"/>
    <property type="match status" value="1"/>
</dbReference>
<evidence type="ECO:0000256" key="1">
    <source>
        <dbReference type="ARBA" id="ARBA00004123"/>
    </source>
</evidence>
<dbReference type="Pfam" id="PF04082">
    <property type="entry name" value="Fungal_trans"/>
    <property type="match status" value="1"/>
</dbReference>
<dbReference type="PANTHER" id="PTHR31001">
    <property type="entry name" value="UNCHARACTERIZED TRANSCRIPTIONAL REGULATORY PROTEIN"/>
    <property type="match status" value="1"/>
</dbReference>
<dbReference type="SMART" id="SM00066">
    <property type="entry name" value="GAL4"/>
    <property type="match status" value="1"/>
</dbReference>
<keyword evidence="5" id="KW-0812">Transmembrane</keyword>
<keyword evidence="3" id="KW-0539">Nucleus</keyword>
<dbReference type="GO" id="GO:0008270">
    <property type="term" value="F:zinc ion binding"/>
    <property type="evidence" value="ECO:0007669"/>
    <property type="project" value="InterPro"/>
</dbReference>
<evidence type="ECO:0000259" key="6">
    <source>
        <dbReference type="PROSITE" id="PS50048"/>
    </source>
</evidence>
<dbReference type="GO" id="GO:0006351">
    <property type="term" value="P:DNA-templated transcription"/>
    <property type="evidence" value="ECO:0007669"/>
    <property type="project" value="InterPro"/>
</dbReference>
<dbReference type="SMART" id="SM00906">
    <property type="entry name" value="Fungal_trans"/>
    <property type="match status" value="1"/>
</dbReference>
<protein>
    <recommendedName>
        <fullName evidence="6">Zn(2)-C6 fungal-type domain-containing protein</fullName>
    </recommendedName>
</protein>
<dbReference type="SUPFAM" id="SSF57701">
    <property type="entry name" value="Zn2/Cys6 DNA-binding domain"/>
    <property type="match status" value="1"/>
</dbReference>
<keyword evidence="2" id="KW-0479">Metal-binding</keyword>
<name>A0A0C9YBR7_9AGAR</name>
<dbReference type="PANTHER" id="PTHR31001:SF56">
    <property type="entry name" value="ZN(2)-C6 FUNGAL-TYPE DOMAIN-CONTAINING PROTEIN"/>
    <property type="match status" value="1"/>
</dbReference>
<dbReference type="InterPro" id="IPR007219">
    <property type="entry name" value="XnlR_reg_dom"/>
</dbReference>
<dbReference type="OrthoDB" id="424974at2759"/>
<evidence type="ECO:0000256" key="2">
    <source>
        <dbReference type="ARBA" id="ARBA00022723"/>
    </source>
</evidence>
<feature type="domain" description="Zn(2)-C6 fungal-type" evidence="6">
    <location>
        <begin position="25"/>
        <end position="54"/>
    </location>
</feature>
<dbReference type="Gene3D" id="4.10.240.10">
    <property type="entry name" value="Zn(2)-C6 fungal-type DNA-binding domain"/>
    <property type="match status" value="1"/>
</dbReference>
<dbReference type="HOGENOM" id="CLU_007340_4_1_1"/>
<keyword evidence="5" id="KW-1133">Transmembrane helix</keyword>
<dbReference type="EMBL" id="KN838545">
    <property type="protein sequence ID" value="KIK07742.1"/>
    <property type="molecule type" value="Genomic_DNA"/>
</dbReference>
<reference evidence="8" key="2">
    <citation type="submission" date="2015-01" db="EMBL/GenBank/DDBJ databases">
        <title>Evolutionary Origins and Diversification of the Mycorrhizal Mutualists.</title>
        <authorList>
            <consortium name="DOE Joint Genome Institute"/>
            <consortium name="Mycorrhizal Genomics Consortium"/>
            <person name="Kohler A."/>
            <person name="Kuo A."/>
            <person name="Nagy L.G."/>
            <person name="Floudas D."/>
            <person name="Copeland A."/>
            <person name="Barry K.W."/>
            <person name="Cichocki N."/>
            <person name="Veneault-Fourrey C."/>
            <person name="LaButti K."/>
            <person name="Lindquist E.A."/>
            <person name="Lipzen A."/>
            <person name="Lundell T."/>
            <person name="Morin E."/>
            <person name="Murat C."/>
            <person name="Riley R."/>
            <person name="Ohm R."/>
            <person name="Sun H."/>
            <person name="Tunlid A."/>
            <person name="Henrissat B."/>
            <person name="Grigoriev I.V."/>
            <person name="Hibbett D.S."/>
            <person name="Martin F."/>
        </authorList>
    </citation>
    <scope>NUCLEOTIDE SEQUENCE [LARGE SCALE GENOMIC DNA]</scope>
    <source>
        <strain evidence="8">LaAM-08-1</strain>
    </source>
</reference>